<keyword evidence="4 6" id="KW-1133">Transmembrane helix</keyword>
<evidence type="ECO:0000256" key="3">
    <source>
        <dbReference type="ARBA" id="ARBA00022692"/>
    </source>
</evidence>
<dbReference type="RefSeq" id="WP_119592738.1">
    <property type="nucleotide sequence ID" value="NZ_QXFM01000086.1"/>
</dbReference>
<feature type="domain" description="ABC3 transporter permease C-terminal" evidence="7">
    <location>
        <begin position="257"/>
        <end position="371"/>
    </location>
</feature>
<feature type="transmembrane region" description="Helical" evidence="6">
    <location>
        <begin position="756"/>
        <end position="787"/>
    </location>
</feature>
<feature type="transmembrane region" description="Helical" evidence="6">
    <location>
        <begin position="709"/>
        <end position="735"/>
    </location>
</feature>
<dbReference type="PANTHER" id="PTHR30287">
    <property type="entry name" value="MEMBRANE COMPONENT OF PREDICTED ABC SUPERFAMILY METABOLITE UPTAKE TRANSPORTER"/>
    <property type="match status" value="1"/>
</dbReference>
<dbReference type="Pfam" id="PF02687">
    <property type="entry name" value="FtsX"/>
    <property type="match status" value="2"/>
</dbReference>
<evidence type="ECO:0000256" key="4">
    <source>
        <dbReference type="ARBA" id="ARBA00022989"/>
    </source>
</evidence>
<sequence length="836" mass="86954">MRLGAAWGIARRDLSARFSGLRLLLVCLFLGVGALAAIGSLTGAIRNQLQAEGRTILGGDLEVEVWQRLLTDDEKAFIGQYGTLSEGLRLQGMASTPEAAAPVELKAVDVKWPLVGSLVLASGEQVGAPPPDTAWLAPGAAERLGVKIGDSFTLGTRTVRVGGIIAEEPDRLSEGFQLGQTVIVPLDLPEAAGLVAPGSMYQSKTRVAFNSAYDGEGVEAAIAQKFPGRGYDFRTADRAAPGADRFVSRLGEFLTLVGLAALVIAGIGIGLGVNSYLEARRRAIATLKILGATSRDIVTIYGLQIGAAALVGSAAGLLAGFAVTPLLASALGDLLPVETGLVFDPLALARALAFGLLVALVFAAPPLLRARDFPAMALMRARVSPLARAWKTYALPVGLGLAGIVALTLIGSPTPLQSALFLGGAAVLLALLWLLGLAIRHAAARAPRPSDPILRAGLANLHRPGAATGSLVTALGFGLSAFVLLAAVQTSLAGNIARSVPERAPDYFVLDVPKAGLARFRQTIEQFAPGSEVTAVPTLRGAVIAYGPEDNQTRVEDLKELPEGAWALRGERGLTYSSTLPEGNAVTAGKFWAADHKGEPEVSVDEELANAIGLKIGDTITVSLLGVERTARVTSFRRIDWESLGFNNVFVFSPNALEDAPHNFAATIDLPEGKSGSGLLRLLIDAFPSASVIEVGPILTEARAILDQVALAILAAAAVAVLAGLAVLLGAIAAARAARTYDTVVLRVLGASRRQLLGLLLAEFGLLAAVLAGVALALGTGLAWLVITQMFDFDWLPDWPRIIMVLGAGLVLVLGFASGASLPLLRARPAQSLRTL</sequence>
<accession>A0A3A1P5T9</accession>
<evidence type="ECO:0000256" key="1">
    <source>
        <dbReference type="ARBA" id="ARBA00004651"/>
    </source>
</evidence>
<evidence type="ECO:0000259" key="8">
    <source>
        <dbReference type="Pfam" id="PF12704"/>
    </source>
</evidence>
<evidence type="ECO:0000259" key="7">
    <source>
        <dbReference type="Pfam" id="PF02687"/>
    </source>
</evidence>
<feature type="transmembrane region" description="Helical" evidence="6">
    <location>
        <begin position="21"/>
        <end position="45"/>
    </location>
</feature>
<dbReference type="EMBL" id="QXFM01000086">
    <property type="protein sequence ID" value="RIV86387.1"/>
    <property type="molecule type" value="Genomic_DNA"/>
</dbReference>
<dbReference type="OrthoDB" id="9775544at2"/>
<proteinExistence type="predicted"/>
<dbReference type="AlphaFoldDB" id="A0A3A1P5T9"/>
<dbReference type="PANTHER" id="PTHR30287:SF1">
    <property type="entry name" value="INNER MEMBRANE PROTEIN"/>
    <property type="match status" value="1"/>
</dbReference>
<comment type="caution">
    <text evidence="9">The sequence shown here is derived from an EMBL/GenBank/DDBJ whole genome shotgun (WGS) entry which is preliminary data.</text>
</comment>
<dbReference type="Pfam" id="PF12704">
    <property type="entry name" value="MacB_PCD"/>
    <property type="match status" value="1"/>
</dbReference>
<gene>
    <name evidence="9" type="ORF">D2V17_09475</name>
</gene>
<keyword evidence="5 6" id="KW-0472">Membrane</keyword>
<keyword evidence="2" id="KW-1003">Cell membrane</keyword>
<feature type="transmembrane region" description="Helical" evidence="6">
    <location>
        <begin position="389"/>
        <end position="410"/>
    </location>
</feature>
<dbReference type="Proteomes" id="UP000265366">
    <property type="component" value="Unassembled WGS sequence"/>
</dbReference>
<feature type="transmembrane region" description="Helical" evidence="6">
    <location>
        <begin position="298"/>
        <end position="327"/>
    </location>
</feature>
<keyword evidence="3 6" id="KW-0812">Transmembrane</keyword>
<feature type="transmembrane region" description="Helical" evidence="6">
    <location>
        <begin position="416"/>
        <end position="439"/>
    </location>
</feature>
<feature type="transmembrane region" description="Helical" evidence="6">
    <location>
        <begin position="347"/>
        <end position="368"/>
    </location>
</feature>
<dbReference type="InterPro" id="IPR003838">
    <property type="entry name" value="ABC3_permease_C"/>
</dbReference>
<reference evidence="9 10" key="1">
    <citation type="submission" date="2018-08" db="EMBL/GenBank/DDBJ databases">
        <title>Erythrobacter zhengii sp.nov., a bacterium isolated from deep-sea sediment.</title>
        <authorList>
            <person name="Fang C."/>
            <person name="Wu Y.-H."/>
            <person name="Sun C."/>
            <person name="Wang H."/>
            <person name="Cheng H."/>
            <person name="Meng F.-X."/>
            <person name="Wang C.-S."/>
            <person name="Xu X.-W."/>
        </authorList>
    </citation>
    <scope>NUCLEOTIDE SEQUENCE [LARGE SCALE GENOMIC DNA]</scope>
    <source>
        <strain evidence="9 10">CCTCC AB 2015396</strain>
    </source>
</reference>
<feature type="domain" description="ABC3 transporter permease C-terminal" evidence="7">
    <location>
        <begin position="716"/>
        <end position="823"/>
    </location>
</feature>
<feature type="transmembrane region" description="Helical" evidence="6">
    <location>
        <begin position="799"/>
        <end position="825"/>
    </location>
</feature>
<evidence type="ECO:0000256" key="6">
    <source>
        <dbReference type="SAM" id="Phobius"/>
    </source>
</evidence>
<evidence type="ECO:0000313" key="9">
    <source>
        <dbReference type="EMBL" id="RIV86387.1"/>
    </source>
</evidence>
<keyword evidence="10" id="KW-1185">Reference proteome</keyword>
<evidence type="ECO:0000256" key="5">
    <source>
        <dbReference type="ARBA" id="ARBA00023136"/>
    </source>
</evidence>
<name>A0A3A1P5T9_9SPHN</name>
<feature type="transmembrane region" description="Helical" evidence="6">
    <location>
        <begin position="465"/>
        <end position="488"/>
    </location>
</feature>
<evidence type="ECO:0000313" key="10">
    <source>
        <dbReference type="Proteomes" id="UP000265366"/>
    </source>
</evidence>
<comment type="subcellular location">
    <subcellularLocation>
        <location evidence="1">Cell membrane</location>
        <topology evidence="1">Multi-pass membrane protein</topology>
    </subcellularLocation>
</comment>
<evidence type="ECO:0000256" key="2">
    <source>
        <dbReference type="ARBA" id="ARBA00022475"/>
    </source>
</evidence>
<protein>
    <submittedName>
        <fullName evidence="9">ABC transporter permease</fullName>
    </submittedName>
</protein>
<dbReference type="InterPro" id="IPR038766">
    <property type="entry name" value="Membrane_comp_ABC_pdt"/>
</dbReference>
<feature type="transmembrane region" description="Helical" evidence="6">
    <location>
        <begin position="253"/>
        <end position="277"/>
    </location>
</feature>
<dbReference type="InterPro" id="IPR025857">
    <property type="entry name" value="MacB_PCD"/>
</dbReference>
<organism evidence="9 10">
    <name type="scientific">Aurantiacibacter xanthus</name>
    <dbReference type="NCBI Taxonomy" id="1784712"/>
    <lineage>
        <taxon>Bacteria</taxon>
        <taxon>Pseudomonadati</taxon>
        <taxon>Pseudomonadota</taxon>
        <taxon>Alphaproteobacteria</taxon>
        <taxon>Sphingomonadales</taxon>
        <taxon>Erythrobacteraceae</taxon>
        <taxon>Aurantiacibacter</taxon>
    </lineage>
</organism>
<feature type="domain" description="MacB-like periplasmic core" evidence="8">
    <location>
        <begin position="25"/>
        <end position="223"/>
    </location>
</feature>
<dbReference type="GO" id="GO:0005886">
    <property type="term" value="C:plasma membrane"/>
    <property type="evidence" value="ECO:0007669"/>
    <property type="project" value="UniProtKB-SubCell"/>
</dbReference>